<dbReference type="SMART" id="SM00387">
    <property type="entry name" value="HATPase_c"/>
    <property type="match status" value="1"/>
</dbReference>
<dbReference type="InterPro" id="IPR013656">
    <property type="entry name" value="PAS_4"/>
</dbReference>
<dbReference type="PROSITE" id="PS50113">
    <property type="entry name" value="PAC"/>
    <property type="match status" value="1"/>
</dbReference>
<evidence type="ECO:0000256" key="7">
    <source>
        <dbReference type="ARBA" id="ARBA00022840"/>
    </source>
</evidence>
<gene>
    <name evidence="12" type="ORF">SAMN04488082_11822</name>
</gene>
<dbReference type="Pfam" id="PF13426">
    <property type="entry name" value="PAS_9"/>
    <property type="match status" value="1"/>
</dbReference>
<dbReference type="GO" id="GO:0004673">
    <property type="term" value="F:protein histidine kinase activity"/>
    <property type="evidence" value="ECO:0007669"/>
    <property type="project" value="UniProtKB-EC"/>
</dbReference>
<dbReference type="NCBIfam" id="TIGR00229">
    <property type="entry name" value="sensory_box"/>
    <property type="match status" value="2"/>
</dbReference>
<dbReference type="Gene3D" id="3.30.565.10">
    <property type="entry name" value="Histidine kinase-like ATPase, C-terminal domain"/>
    <property type="match status" value="1"/>
</dbReference>
<evidence type="ECO:0000256" key="2">
    <source>
        <dbReference type="ARBA" id="ARBA00012438"/>
    </source>
</evidence>
<dbReference type="GO" id="GO:0005524">
    <property type="term" value="F:ATP binding"/>
    <property type="evidence" value="ECO:0007669"/>
    <property type="project" value="UniProtKB-KW"/>
</dbReference>
<keyword evidence="7" id="KW-0067">ATP-binding</keyword>
<keyword evidence="4" id="KW-0808">Transferase</keyword>
<dbReference type="GO" id="GO:0006355">
    <property type="term" value="P:regulation of DNA-templated transcription"/>
    <property type="evidence" value="ECO:0007669"/>
    <property type="project" value="InterPro"/>
</dbReference>
<dbReference type="PANTHER" id="PTHR43065:SF46">
    <property type="entry name" value="C4-DICARBOXYLATE TRANSPORT SENSOR PROTEIN DCTB"/>
    <property type="match status" value="1"/>
</dbReference>
<dbReference type="RefSeq" id="WP_177193206.1">
    <property type="nucleotide sequence ID" value="NZ_FORX01000018.1"/>
</dbReference>
<keyword evidence="8" id="KW-0902">Two-component regulatory system</keyword>
<dbReference type="CDD" id="cd00130">
    <property type="entry name" value="PAS"/>
    <property type="match status" value="3"/>
</dbReference>
<evidence type="ECO:0000259" key="10">
    <source>
        <dbReference type="PROSITE" id="PS50112"/>
    </source>
</evidence>
<dbReference type="PRINTS" id="PR00344">
    <property type="entry name" value="BCTRLSENSOR"/>
</dbReference>
<dbReference type="EMBL" id="FORX01000018">
    <property type="protein sequence ID" value="SFK25003.1"/>
    <property type="molecule type" value="Genomic_DNA"/>
</dbReference>
<dbReference type="Pfam" id="PF02518">
    <property type="entry name" value="HATPase_c"/>
    <property type="match status" value="1"/>
</dbReference>
<dbReference type="EC" id="2.7.13.3" evidence="2"/>
<dbReference type="SUPFAM" id="SSF55785">
    <property type="entry name" value="PYP-like sensor domain (PAS domain)"/>
    <property type="match status" value="3"/>
</dbReference>
<dbReference type="InterPro" id="IPR004358">
    <property type="entry name" value="Sig_transdc_His_kin-like_C"/>
</dbReference>
<dbReference type="InterPro" id="IPR000014">
    <property type="entry name" value="PAS"/>
</dbReference>
<dbReference type="Proteomes" id="UP000198635">
    <property type="component" value="Unassembled WGS sequence"/>
</dbReference>
<dbReference type="SMART" id="SM00091">
    <property type="entry name" value="PAS"/>
    <property type="match status" value="4"/>
</dbReference>
<dbReference type="InterPro" id="IPR003594">
    <property type="entry name" value="HATPase_dom"/>
</dbReference>
<evidence type="ECO:0000313" key="12">
    <source>
        <dbReference type="EMBL" id="SFK25003.1"/>
    </source>
</evidence>
<keyword evidence="13" id="KW-1185">Reference proteome</keyword>
<evidence type="ECO:0000256" key="3">
    <source>
        <dbReference type="ARBA" id="ARBA00022553"/>
    </source>
</evidence>
<evidence type="ECO:0000256" key="8">
    <source>
        <dbReference type="ARBA" id="ARBA00023012"/>
    </source>
</evidence>
<evidence type="ECO:0000256" key="6">
    <source>
        <dbReference type="ARBA" id="ARBA00022777"/>
    </source>
</evidence>
<dbReference type="InterPro" id="IPR000700">
    <property type="entry name" value="PAS-assoc_C"/>
</dbReference>
<dbReference type="SUPFAM" id="SSF55874">
    <property type="entry name" value="ATPase domain of HSP90 chaperone/DNA topoisomerase II/histidine kinase"/>
    <property type="match status" value="1"/>
</dbReference>
<evidence type="ECO:0000259" key="11">
    <source>
        <dbReference type="PROSITE" id="PS50113"/>
    </source>
</evidence>
<dbReference type="InterPro" id="IPR035965">
    <property type="entry name" value="PAS-like_dom_sf"/>
</dbReference>
<dbReference type="SMART" id="SM00086">
    <property type="entry name" value="PAC"/>
    <property type="match status" value="1"/>
</dbReference>
<dbReference type="InterPro" id="IPR001610">
    <property type="entry name" value="PAC"/>
</dbReference>
<dbReference type="GO" id="GO:0000160">
    <property type="term" value="P:phosphorelay signal transduction system"/>
    <property type="evidence" value="ECO:0007669"/>
    <property type="project" value="UniProtKB-KW"/>
</dbReference>
<keyword evidence="3" id="KW-0597">Phosphoprotein</keyword>
<proteinExistence type="predicted"/>
<dbReference type="STRING" id="52560.SAMN04488082_11822"/>
<keyword evidence="6" id="KW-0418">Kinase</keyword>
<feature type="domain" description="PAS" evidence="10">
    <location>
        <begin position="545"/>
        <end position="601"/>
    </location>
</feature>
<dbReference type="InterPro" id="IPR005467">
    <property type="entry name" value="His_kinase_dom"/>
</dbReference>
<sequence>MDNPVDLLRAKEDWLVERILFYAREHGYAEYTSTLPEAWRISIAGLIDALSPAFEEGAASGIEIKVHTDWSSDPVAGFGLQAARRHRERGVDLGMFLGLFVYYRQAFLDCIRQFMPPGEERDSLEYSMLRLFDRMNTAFCSEWAGHGEQVSNARLAASLRKMTNEKNRYLTFFESLVHPVIFVSHDGTIENLNRAAARLLDENAVHGRDYYACRTKGAMASLCGEAAVKAFPWLADALSPEETEPGYAKERLVAFPVSGGERLFQAWTCKVPSVSGQFAGTSIFLQDVTESLRDQEMILKAKEELERTFDTISDLVFLVDDSGVIQRANRALADKLGLLPADVVGRTCREILGCTECRLQNTGHLSQEMSVTYPNLPGRFMVRGSELLGRDGKRIGRVVVSRDVTASDRIRDTLESIESKYKSIFDHAPVGIFQSTPEGVFLSVNETMADMFGFGSTNDMIRYYMDIGRQMYADPADRGALIAEGLERHIVPARDVNLVRPDGSTFWGRLRGRLVRDAQNRVMYFEGFVEDVTGRRSAGESLARSEQLFRSLAENMSQGLVHVDLAGTVEYCNDHFCDLVRQSRDMLMGMPITPLVHEEDKALFGSIFGQQACFLPGSRFDLRLQVHRDIRFVLVTPVAQRSGGSHPQGYWLLFLDITERRMLESQLLQTQKLEAIGQLAAGIAHEINTPTQYVMNNMWFIKEGVENLKLALEACRTLITGSEAREILTVRETDLQIPFYLEELPPAISETLQGLDRISATVNSVKQFAHPGHDQHQEVDLNELIDKTVTLSRNEWKYVAEMAVDLDPNLPRVVCSSQAIGQVLLNLVVNAVHAVMDVSRDANRLGKITIGTRNMKDRVEIRVMDNGTGIPLHARAHIFEPFFTTKLVGKGTGQGLFIAHRVVVKEHGGDIGFETETGKGTTIIISLPVDGGGEGVRYE</sequence>
<dbReference type="AlphaFoldDB" id="A0A1I3XZR3"/>
<reference evidence="13" key="1">
    <citation type="submission" date="2016-10" db="EMBL/GenBank/DDBJ databases">
        <authorList>
            <person name="Varghese N."/>
            <person name="Submissions S."/>
        </authorList>
    </citation>
    <scope>NUCLEOTIDE SEQUENCE [LARGE SCALE GENOMIC DNA]</scope>
    <source>
        <strain evidence="13">DSM 5918</strain>
    </source>
</reference>
<feature type="domain" description="PAC" evidence="11">
    <location>
        <begin position="492"/>
        <end position="544"/>
    </location>
</feature>
<accession>A0A1I3XZR3</accession>
<evidence type="ECO:0000256" key="4">
    <source>
        <dbReference type="ARBA" id="ARBA00022679"/>
    </source>
</evidence>
<feature type="domain" description="PAS" evidence="10">
    <location>
        <begin position="301"/>
        <end position="347"/>
    </location>
</feature>
<dbReference type="Pfam" id="PF00989">
    <property type="entry name" value="PAS"/>
    <property type="match status" value="1"/>
</dbReference>
<evidence type="ECO:0000256" key="1">
    <source>
        <dbReference type="ARBA" id="ARBA00000085"/>
    </source>
</evidence>
<dbReference type="PROSITE" id="PS50112">
    <property type="entry name" value="PAS"/>
    <property type="match status" value="3"/>
</dbReference>
<evidence type="ECO:0000256" key="5">
    <source>
        <dbReference type="ARBA" id="ARBA00022741"/>
    </source>
</evidence>
<dbReference type="PANTHER" id="PTHR43065">
    <property type="entry name" value="SENSOR HISTIDINE KINASE"/>
    <property type="match status" value="1"/>
</dbReference>
<evidence type="ECO:0000259" key="9">
    <source>
        <dbReference type="PROSITE" id="PS50109"/>
    </source>
</evidence>
<dbReference type="PROSITE" id="PS50109">
    <property type="entry name" value="HIS_KIN"/>
    <property type="match status" value="1"/>
</dbReference>
<feature type="domain" description="Histidine kinase" evidence="9">
    <location>
        <begin position="682"/>
        <end position="931"/>
    </location>
</feature>
<dbReference type="Pfam" id="PF08448">
    <property type="entry name" value="PAS_4"/>
    <property type="match status" value="1"/>
</dbReference>
<keyword evidence="5" id="KW-0547">Nucleotide-binding</keyword>
<evidence type="ECO:0000313" key="13">
    <source>
        <dbReference type="Proteomes" id="UP000198635"/>
    </source>
</evidence>
<name>A0A1I3XZR3_9BACT</name>
<organism evidence="12 13">
    <name type="scientific">Desulfomicrobium apsheronum</name>
    <dbReference type="NCBI Taxonomy" id="52560"/>
    <lineage>
        <taxon>Bacteria</taxon>
        <taxon>Pseudomonadati</taxon>
        <taxon>Thermodesulfobacteriota</taxon>
        <taxon>Desulfovibrionia</taxon>
        <taxon>Desulfovibrionales</taxon>
        <taxon>Desulfomicrobiaceae</taxon>
        <taxon>Desulfomicrobium</taxon>
    </lineage>
</organism>
<dbReference type="InterPro" id="IPR013767">
    <property type="entry name" value="PAS_fold"/>
</dbReference>
<dbReference type="Gene3D" id="1.10.287.130">
    <property type="match status" value="1"/>
</dbReference>
<dbReference type="Gene3D" id="3.30.450.20">
    <property type="entry name" value="PAS domain"/>
    <property type="match status" value="4"/>
</dbReference>
<dbReference type="InterPro" id="IPR036890">
    <property type="entry name" value="HATPase_C_sf"/>
</dbReference>
<comment type="catalytic activity">
    <reaction evidence="1">
        <text>ATP + protein L-histidine = ADP + protein N-phospho-L-histidine.</text>
        <dbReference type="EC" id="2.7.13.3"/>
    </reaction>
</comment>
<feature type="domain" description="PAS" evidence="10">
    <location>
        <begin position="417"/>
        <end position="454"/>
    </location>
</feature>
<protein>
    <recommendedName>
        <fullName evidence="2">histidine kinase</fullName>
        <ecNumber evidence="2">2.7.13.3</ecNumber>
    </recommendedName>
</protein>